<dbReference type="Pfam" id="PF00460">
    <property type="entry name" value="Flg_bb_rod"/>
    <property type="match status" value="1"/>
</dbReference>
<dbReference type="OrthoDB" id="9804559at2"/>
<evidence type="ECO:0000259" key="8">
    <source>
        <dbReference type="Pfam" id="PF06429"/>
    </source>
</evidence>
<evidence type="ECO:0000256" key="3">
    <source>
        <dbReference type="ARBA" id="ARBA00023143"/>
    </source>
</evidence>
<feature type="domain" description="Flagellar basal-body/hook protein C-terminal" evidence="8">
    <location>
        <begin position="200"/>
        <end position="244"/>
    </location>
</feature>
<sequence>MDRLIYTALSGAKQTLDQQAAVANNLANVSTPAFRAQVNMFRAVPVVGPETPTRAFTLASTPGVDFKAGPLTYTERPLDIAMKGNGWLAVQARDGTEAYTRAGSLQVREDGQIVTSTGLQVLGDGGGPLAVPPGSTITIGSDGTITARGPGEAANGLAQVGRLRLVNPPPEALARGDDGLFRARPGADAIEADPAVRVISGALEGSNVNPVEAMVDMIANARRFEMQIKMIQGADANEQRANQLLSHN</sequence>
<evidence type="ECO:0000313" key="10">
    <source>
        <dbReference type="EMBL" id="TWG84093.1"/>
    </source>
</evidence>
<protein>
    <recommendedName>
        <fullName evidence="5 6">Flagellar basal-body rod protein FlgF</fullName>
    </recommendedName>
</protein>
<evidence type="ECO:0000256" key="4">
    <source>
        <dbReference type="ARBA" id="ARBA00038560"/>
    </source>
</evidence>
<dbReference type="InterPro" id="IPR010930">
    <property type="entry name" value="Flg_bb/hook_C_dom"/>
</dbReference>
<dbReference type="GO" id="GO:0071978">
    <property type="term" value="P:bacterial-type flagellum-dependent swarming motility"/>
    <property type="evidence" value="ECO:0007669"/>
    <property type="project" value="TreeGrafter"/>
</dbReference>
<dbReference type="Proteomes" id="UP000318141">
    <property type="component" value="Unassembled WGS sequence"/>
</dbReference>
<evidence type="ECO:0000256" key="5">
    <source>
        <dbReference type="ARBA" id="ARBA00040228"/>
    </source>
</evidence>
<feature type="domain" description="Flagellar hook protein FlgE/F/G-like D1" evidence="9">
    <location>
        <begin position="81"/>
        <end position="147"/>
    </location>
</feature>
<dbReference type="EMBL" id="VLJN01000022">
    <property type="protein sequence ID" value="TWG84093.1"/>
    <property type="molecule type" value="Genomic_DNA"/>
</dbReference>
<dbReference type="PANTHER" id="PTHR30435:SF18">
    <property type="entry name" value="FLAGELLAR BASAL-BODY ROD PROTEIN FLGF"/>
    <property type="match status" value="1"/>
</dbReference>
<keyword evidence="10" id="KW-0969">Cilium</keyword>
<dbReference type="InterPro" id="IPR001444">
    <property type="entry name" value="Flag_bb_rod_N"/>
</dbReference>
<name>A0A562BG76_9BURK</name>
<dbReference type="AlphaFoldDB" id="A0A562BG76"/>
<accession>A0A562BG76</accession>
<comment type="subcellular location">
    <subcellularLocation>
        <location evidence="1 6">Bacterial flagellum basal body</location>
    </subcellularLocation>
</comment>
<organism evidence="10 11">
    <name type="scientific">Cupriavidus gilardii J11</name>
    <dbReference type="NCBI Taxonomy" id="936133"/>
    <lineage>
        <taxon>Bacteria</taxon>
        <taxon>Pseudomonadati</taxon>
        <taxon>Pseudomonadota</taxon>
        <taxon>Betaproteobacteria</taxon>
        <taxon>Burkholderiales</taxon>
        <taxon>Burkholderiaceae</taxon>
        <taxon>Cupriavidus</taxon>
    </lineage>
</organism>
<dbReference type="Pfam" id="PF06429">
    <property type="entry name" value="Flg_bbr_C"/>
    <property type="match status" value="1"/>
</dbReference>
<dbReference type="Pfam" id="PF22692">
    <property type="entry name" value="LlgE_F_G_D1"/>
    <property type="match status" value="1"/>
</dbReference>
<dbReference type="PANTHER" id="PTHR30435">
    <property type="entry name" value="FLAGELLAR PROTEIN"/>
    <property type="match status" value="1"/>
</dbReference>
<feature type="domain" description="Flagellar basal body rod protein N-terminal" evidence="7">
    <location>
        <begin position="5"/>
        <end position="34"/>
    </location>
</feature>
<dbReference type="NCBIfam" id="NF009280">
    <property type="entry name" value="PRK12640.1"/>
    <property type="match status" value="1"/>
</dbReference>
<dbReference type="InterPro" id="IPR020013">
    <property type="entry name" value="Flagellar_FlgE/F/G"/>
</dbReference>
<dbReference type="GO" id="GO:0030694">
    <property type="term" value="C:bacterial-type flagellum basal body, rod"/>
    <property type="evidence" value="ECO:0007669"/>
    <property type="project" value="UniProtKB-UniRule"/>
</dbReference>
<evidence type="ECO:0000256" key="1">
    <source>
        <dbReference type="ARBA" id="ARBA00004117"/>
    </source>
</evidence>
<proteinExistence type="inferred from homology"/>
<dbReference type="NCBIfam" id="TIGR02490">
    <property type="entry name" value="flgF"/>
    <property type="match status" value="1"/>
</dbReference>
<dbReference type="PROSITE" id="PS00588">
    <property type="entry name" value="FLAGELLA_BB_ROD"/>
    <property type="match status" value="1"/>
</dbReference>
<keyword evidence="10" id="KW-0282">Flagellum</keyword>
<keyword evidence="11" id="KW-1185">Reference proteome</keyword>
<keyword evidence="10" id="KW-0966">Cell projection</keyword>
<keyword evidence="3 6" id="KW-0975">Bacterial flagellum</keyword>
<evidence type="ECO:0000256" key="6">
    <source>
        <dbReference type="RuleBase" id="RU362116"/>
    </source>
</evidence>
<evidence type="ECO:0000256" key="2">
    <source>
        <dbReference type="ARBA" id="ARBA00009677"/>
    </source>
</evidence>
<comment type="caution">
    <text evidence="10">The sequence shown here is derived from an EMBL/GenBank/DDBJ whole genome shotgun (WGS) entry which is preliminary data.</text>
</comment>
<reference evidence="10 11" key="1">
    <citation type="submission" date="2019-07" db="EMBL/GenBank/DDBJ databases">
        <title>Genome sequencing of lignin-degrading bacterial isolates.</title>
        <authorList>
            <person name="Gladden J."/>
        </authorList>
    </citation>
    <scope>NUCLEOTIDE SEQUENCE [LARGE SCALE GENOMIC DNA]</scope>
    <source>
        <strain evidence="10 11">J11</strain>
    </source>
</reference>
<dbReference type="InterPro" id="IPR037925">
    <property type="entry name" value="FlgE/F/G-like"/>
</dbReference>
<dbReference type="InterPro" id="IPR053967">
    <property type="entry name" value="LlgE_F_G-like_D1"/>
</dbReference>
<dbReference type="InterPro" id="IPR012836">
    <property type="entry name" value="FlgF"/>
</dbReference>
<evidence type="ECO:0000313" key="11">
    <source>
        <dbReference type="Proteomes" id="UP000318141"/>
    </source>
</evidence>
<evidence type="ECO:0000259" key="7">
    <source>
        <dbReference type="Pfam" id="PF00460"/>
    </source>
</evidence>
<dbReference type="SUPFAM" id="SSF117143">
    <property type="entry name" value="Flagellar hook protein flgE"/>
    <property type="match status" value="1"/>
</dbReference>
<dbReference type="InterPro" id="IPR019776">
    <property type="entry name" value="Flagellar_basal_body_rod_CS"/>
</dbReference>
<comment type="subunit">
    <text evidence="4 6">The basal body constitutes a major portion of the flagellar organelle and consists of five rings (E,L,P,S, and M) mounted on a central rod. The rod consists of about 26 subunits of FlgG in the distal portion, and FlgB, FlgC and FlgF are thought to build up the proximal portion of the rod with about 6 subunits each.</text>
</comment>
<comment type="similarity">
    <text evidence="2 6">Belongs to the flagella basal body rod proteins family.</text>
</comment>
<dbReference type="NCBIfam" id="TIGR03506">
    <property type="entry name" value="FlgEFG_subfam"/>
    <property type="match status" value="1"/>
</dbReference>
<gene>
    <name evidence="10" type="ORF">L602_002900000320</name>
</gene>
<evidence type="ECO:0000259" key="9">
    <source>
        <dbReference type="Pfam" id="PF22692"/>
    </source>
</evidence>